<dbReference type="OrthoDB" id="414133at2759"/>
<dbReference type="InterPro" id="IPR029063">
    <property type="entry name" value="SAM-dependent_MTases_sf"/>
</dbReference>
<evidence type="ECO:0000256" key="2">
    <source>
        <dbReference type="ARBA" id="ARBA00022679"/>
    </source>
</evidence>
<protein>
    <submittedName>
        <fullName evidence="6">DRMBL domain-containing protein</fullName>
    </submittedName>
</protein>
<reference evidence="6" key="1">
    <citation type="submission" date="2017-02" db="UniProtKB">
        <authorList>
            <consortium name="WormBaseParasite"/>
        </authorList>
    </citation>
    <scope>IDENTIFICATION</scope>
</reference>
<keyword evidence="1" id="KW-0489">Methyltransferase</keyword>
<evidence type="ECO:0000313" key="4">
    <source>
        <dbReference type="EMBL" id="VDM36487.1"/>
    </source>
</evidence>
<dbReference type="InterPro" id="IPR001525">
    <property type="entry name" value="C5_MeTfrase"/>
</dbReference>
<evidence type="ECO:0000313" key="6">
    <source>
        <dbReference type="WBParaSite" id="TTAC_0001145501-mRNA-1"/>
    </source>
</evidence>
<dbReference type="Proteomes" id="UP000274429">
    <property type="component" value="Unassembled WGS sequence"/>
</dbReference>
<dbReference type="AlphaFoldDB" id="A0A0R3XD28"/>
<sequence>SDAWHNLLEILIECDYDVRQFLLTPLQFGVPNGRLRYYLVARLRTRVEQPMFNFGHSVEHPLSRSTLITMPSHELPPIPNCECVVCTKKVSDIVSPENHFTEYIPLCSPISNYLLPDCDVPESLFLGRSELTKYHRILDIVTPNSKRSACFTKGYAHRFEGTGSFLQVPQPSNVLKSCPADTTCLPRIRAFHSKEIARLLCFPEYFGMSISLLSVLHWLPVMCEFDVTEFPESVNEKQRRRLLGNSINVLVVAHILYWAFSS</sequence>
<dbReference type="PANTHER" id="PTHR46098">
    <property type="entry name" value="TRNA (CYTOSINE(38)-C(5))-METHYLTRANSFERASE"/>
    <property type="match status" value="1"/>
</dbReference>
<evidence type="ECO:0000256" key="1">
    <source>
        <dbReference type="ARBA" id="ARBA00022603"/>
    </source>
</evidence>
<dbReference type="STRING" id="6205.A0A0R3XD28"/>
<evidence type="ECO:0000256" key="3">
    <source>
        <dbReference type="ARBA" id="ARBA00022691"/>
    </source>
</evidence>
<dbReference type="InterPro" id="IPR050750">
    <property type="entry name" value="C5-MTase"/>
</dbReference>
<dbReference type="WBParaSite" id="TTAC_0001145501-mRNA-1">
    <property type="protein sequence ID" value="TTAC_0001145501-mRNA-1"/>
    <property type="gene ID" value="TTAC_0001145501"/>
</dbReference>
<organism evidence="6">
    <name type="scientific">Hydatigena taeniaeformis</name>
    <name type="common">Feline tapeworm</name>
    <name type="synonym">Taenia taeniaeformis</name>
    <dbReference type="NCBI Taxonomy" id="6205"/>
    <lineage>
        <taxon>Eukaryota</taxon>
        <taxon>Metazoa</taxon>
        <taxon>Spiralia</taxon>
        <taxon>Lophotrochozoa</taxon>
        <taxon>Platyhelminthes</taxon>
        <taxon>Cestoda</taxon>
        <taxon>Eucestoda</taxon>
        <taxon>Cyclophyllidea</taxon>
        <taxon>Taeniidae</taxon>
        <taxon>Hydatigera</taxon>
    </lineage>
</organism>
<keyword evidence="5" id="KW-1185">Reference proteome</keyword>
<accession>A0A0R3XD28</accession>
<dbReference type="SUPFAM" id="SSF53335">
    <property type="entry name" value="S-adenosyl-L-methionine-dependent methyltransferases"/>
    <property type="match status" value="1"/>
</dbReference>
<keyword evidence="3" id="KW-0949">S-adenosyl-L-methionine</keyword>
<dbReference type="Pfam" id="PF00145">
    <property type="entry name" value="DNA_methylase"/>
    <property type="match status" value="1"/>
</dbReference>
<dbReference type="Gene3D" id="3.90.120.10">
    <property type="entry name" value="DNA Methylase, subunit A, domain 2"/>
    <property type="match status" value="1"/>
</dbReference>
<proteinExistence type="predicted"/>
<gene>
    <name evidence="4" type="ORF">TTAC_LOCUS11438</name>
</gene>
<dbReference type="GO" id="GO:0008168">
    <property type="term" value="F:methyltransferase activity"/>
    <property type="evidence" value="ECO:0007669"/>
    <property type="project" value="UniProtKB-KW"/>
</dbReference>
<evidence type="ECO:0000313" key="5">
    <source>
        <dbReference type="Proteomes" id="UP000274429"/>
    </source>
</evidence>
<dbReference type="GO" id="GO:0032259">
    <property type="term" value="P:methylation"/>
    <property type="evidence" value="ECO:0007669"/>
    <property type="project" value="UniProtKB-KW"/>
</dbReference>
<dbReference type="EMBL" id="UYWX01024200">
    <property type="protein sequence ID" value="VDM36487.1"/>
    <property type="molecule type" value="Genomic_DNA"/>
</dbReference>
<dbReference type="Gene3D" id="3.40.50.150">
    <property type="entry name" value="Vaccinia Virus protein VP39"/>
    <property type="match status" value="1"/>
</dbReference>
<keyword evidence="2" id="KW-0808">Transferase</keyword>
<name>A0A0R3XD28_HYDTA</name>
<dbReference type="PANTHER" id="PTHR46098:SF1">
    <property type="entry name" value="TRNA (CYTOSINE(38)-C(5))-METHYLTRANSFERASE"/>
    <property type="match status" value="1"/>
</dbReference>
<reference evidence="4 5" key="2">
    <citation type="submission" date="2018-11" db="EMBL/GenBank/DDBJ databases">
        <authorList>
            <consortium name="Pathogen Informatics"/>
        </authorList>
    </citation>
    <scope>NUCLEOTIDE SEQUENCE [LARGE SCALE GENOMIC DNA]</scope>
</reference>